<gene>
    <name evidence="1" type="ORF">PGLA1383_LOCUS50492</name>
</gene>
<reference evidence="1" key="1">
    <citation type="submission" date="2021-02" db="EMBL/GenBank/DDBJ databases">
        <authorList>
            <person name="Dougan E. K."/>
            <person name="Rhodes N."/>
            <person name="Thang M."/>
            <person name="Chan C."/>
        </authorList>
    </citation>
    <scope>NUCLEOTIDE SEQUENCE</scope>
</reference>
<organism evidence="1 2">
    <name type="scientific">Polarella glacialis</name>
    <name type="common">Dinoflagellate</name>
    <dbReference type="NCBI Taxonomy" id="89957"/>
    <lineage>
        <taxon>Eukaryota</taxon>
        <taxon>Sar</taxon>
        <taxon>Alveolata</taxon>
        <taxon>Dinophyceae</taxon>
        <taxon>Suessiales</taxon>
        <taxon>Suessiaceae</taxon>
        <taxon>Polarella</taxon>
    </lineage>
</organism>
<sequence>MRGWQLRRFELCNGQLFWWETPAQAASGMKPNRVQDLIGMKVRQDVGSSSTFSLSTTIGEDKVYELDAIAAQFAAAAGWGVAQVGRSLTLDAATWIKALEQECIFHRQLRLETSGDPKADCGRSLLREALAT</sequence>
<comment type="caution">
    <text evidence="1">The sequence shown here is derived from an EMBL/GenBank/DDBJ whole genome shotgun (WGS) entry which is preliminary data.</text>
</comment>
<accession>A0A813HAD6</accession>
<dbReference type="AlphaFoldDB" id="A0A813HAD6"/>
<name>A0A813HAD6_POLGL</name>
<proteinExistence type="predicted"/>
<dbReference type="SUPFAM" id="SSF50729">
    <property type="entry name" value="PH domain-like"/>
    <property type="match status" value="1"/>
</dbReference>
<protein>
    <submittedName>
        <fullName evidence="1">Uncharacterized protein</fullName>
    </submittedName>
</protein>
<evidence type="ECO:0000313" key="1">
    <source>
        <dbReference type="EMBL" id="CAE8634865.1"/>
    </source>
</evidence>
<keyword evidence="2" id="KW-1185">Reference proteome</keyword>
<evidence type="ECO:0000313" key="2">
    <source>
        <dbReference type="Proteomes" id="UP000654075"/>
    </source>
</evidence>
<dbReference type="EMBL" id="CAJNNV010031166">
    <property type="protein sequence ID" value="CAE8634865.1"/>
    <property type="molecule type" value="Genomic_DNA"/>
</dbReference>
<dbReference type="Proteomes" id="UP000654075">
    <property type="component" value="Unassembled WGS sequence"/>
</dbReference>